<evidence type="ECO:0000256" key="1">
    <source>
        <dbReference type="SAM" id="MobiDB-lite"/>
    </source>
</evidence>
<feature type="region of interest" description="Disordered" evidence="1">
    <location>
        <begin position="52"/>
        <end position="74"/>
    </location>
</feature>
<name>A0A926F7G1_9BACT</name>
<keyword evidence="3" id="KW-1185">Reference proteome</keyword>
<evidence type="ECO:0000313" key="2">
    <source>
        <dbReference type="EMBL" id="MBC8593299.1"/>
    </source>
</evidence>
<proteinExistence type="predicted"/>
<dbReference type="EMBL" id="JACRTF010000001">
    <property type="protein sequence ID" value="MBC8593299.1"/>
    <property type="molecule type" value="Genomic_DNA"/>
</dbReference>
<feature type="compositionally biased region" description="Basic residues" evidence="1">
    <location>
        <begin position="205"/>
        <end position="218"/>
    </location>
</feature>
<organism evidence="2 3">
    <name type="scientific">Jilunia laotingensis</name>
    <dbReference type="NCBI Taxonomy" id="2763675"/>
    <lineage>
        <taxon>Bacteria</taxon>
        <taxon>Pseudomonadati</taxon>
        <taxon>Bacteroidota</taxon>
        <taxon>Bacteroidia</taxon>
        <taxon>Bacteroidales</taxon>
        <taxon>Bacteroidaceae</taxon>
        <taxon>Jilunia</taxon>
    </lineage>
</organism>
<feature type="compositionally biased region" description="Basic and acidic residues" evidence="1">
    <location>
        <begin position="182"/>
        <end position="204"/>
    </location>
</feature>
<accession>A0A926F7G1</accession>
<feature type="compositionally biased region" description="Basic residues" evidence="1">
    <location>
        <begin position="56"/>
        <end position="66"/>
    </location>
</feature>
<dbReference type="Proteomes" id="UP000651085">
    <property type="component" value="Unassembled WGS sequence"/>
</dbReference>
<reference evidence="2" key="1">
    <citation type="submission" date="2020-08" db="EMBL/GenBank/DDBJ databases">
        <title>Genome public.</title>
        <authorList>
            <person name="Liu C."/>
            <person name="Sun Q."/>
        </authorList>
    </citation>
    <scope>NUCLEOTIDE SEQUENCE</scope>
    <source>
        <strain evidence="2">N12</strain>
    </source>
</reference>
<dbReference type="AlphaFoldDB" id="A0A926F7G1"/>
<gene>
    <name evidence="2" type="ORF">H8744_08570</name>
</gene>
<comment type="caution">
    <text evidence="2">The sequence shown here is derived from an EMBL/GenBank/DDBJ whole genome shotgun (WGS) entry which is preliminary data.</text>
</comment>
<sequence>MFETTKSFKVFLLSPSPTASLCEREEKERRKKPGAAHCKDVKKRTLYLSKAGAKIGKGRTTPKHKGNFFTQNEKLFRKGLGNRAMKGRGKKAKGKGDTLLYYKGGLYHKGGAPRGRAGTATEEDREKKEGKGRKKGERHDNIKKTGERHKNQPHKKGATHAGPREFPTAGKGGEGGGSHRNSGKERRPERERHNTGTRQDDTRCSTKKNKKGRIKNGD</sequence>
<feature type="region of interest" description="Disordered" evidence="1">
    <location>
        <begin position="79"/>
        <end position="98"/>
    </location>
</feature>
<evidence type="ECO:0000313" key="3">
    <source>
        <dbReference type="Proteomes" id="UP000651085"/>
    </source>
</evidence>
<feature type="region of interest" description="Disordered" evidence="1">
    <location>
        <begin position="103"/>
        <end position="218"/>
    </location>
</feature>
<protein>
    <submittedName>
        <fullName evidence="2">Uncharacterized protein</fullName>
    </submittedName>
</protein>
<feature type="compositionally biased region" description="Basic and acidic residues" evidence="1">
    <location>
        <begin position="137"/>
        <end position="150"/>
    </location>
</feature>
<dbReference type="RefSeq" id="WP_262434442.1">
    <property type="nucleotide sequence ID" value="NZ_JACRTF010000001.1"/>
</dbReference>